<dbReference type="PROSITE" id="PS51257">
    <property type="entry name" value="PROKAR_LIPOPROTEIN"/>
    <property type="match status" value="1"/>
</dbReference>
<sequence length="616" mass="70150">MKSRIIIIVIVLSALSISCKRFLDQIPDNILKEEDIFKSLVNTRAYLAQVYTNMPDDFSSRFAPSNYAGPWTGASDEANYWSLSWVMSNALNQSTWDNNIGGTYWINWYKPVRTATDFINKVDGANPNEVNAMIRMHYKGEARAMRALFYFWMLRLYGPLIILPNEVPVNGSGDEIFFKRSTFDECVTYVVGQLDSAYNEIKQSVAGSPQAPDQPLTYNNTKEWGRVTTGVCKAYKFQVLMLAASPLFNGNKELASLKNQDGTQLINQTYDPNKWKLAIDAAKDFLNEFDNKTYSLYRESDSDPWVAAYKSCKNVMIKDWNSEWIFAKSMASAGDYWYDITPKLVGYGNTVGKGAGFLSVNQSMVDAYNMRSGYPITHPESGYVNSGFSDFKSPYDVKARSTFNQWVNREARFYVGVTYNKSYWQNQGGSSTEVIPVFELSGNSGKTQSSWDVTSTGYVVRKQLANSGDSRGWVHLRLAQIYLDYVEALNEADPGNPDILKYLNLIRERAGVAQYGSGANAIPLPSGQQEMREAIRHERMVELAFENVRYFDVRRWKIAPQTMGADVYGMNVYADGNDFYKKTLVQKRRFLPRDYLWPIPNDEVLKDKYLVQNPGW</sequence>
<comment type="subcellular location">
    <subcellularLocation>
        <location evidence="1">Cell outer membrane</location>
    </subcellularLocation>
</comment>
<dbReference type="InterPro" id="IPR011990">
    <property type="entry name" value="TPR-like_helical_dom_sf"/>
</dbReference>
<dbReference type="EMBL" id="JAJNEC010000007">
    <property type="protein sequence ID" value="MCD2425390.1"/>
    <property type="molecule type" value="Genomic_DNA"/>
</dbReference>
<dbReference type="RefSeq" id="WP_231007873.1">
    <property type="nucleotide sequence ID" value="NZ_JAJNEC010000007.1"/>
</dbReference>
<keyword evidence="5" id="KW-0998">Cell outer membrane</keyword>
<name>A0ABS8PWE9_9BACT</name>
<feature type="domain" description="RagB/SusD" evidence="6">
    <location>
        <begin position="324"/>
        <end position="616"/>
    </location>
</feature>
<evidence type="ECO:0000259" key="6">
    <source>
        <dbReference type="Pfam" id="PF07980"/>
    </source>
</evidence>
<comment type="similarity">
    <text evidence="2">Belongs to the SusD family.</text>
</comment>
<evidence type="ECO:0000256" key="1">
    <source>
        <dbReference type="ARBA" id="ARBA00004442"/>
    </source>
</evidence>
<evidence type="ECO:0000259" key="7">
    <source>
        <dbReference type="Pfam" id="PF14322"/>
    </source>
</evidence>
<dbReference type="Proteomes" id="UP001199816">
    <property type="component" value="Unassembled WGS sequence"/>
</dbReference>
<gene>
    <name evidence="8" type="ORF">LQ567_21580</name>
</gene>
<dbReference type="Gene3D" id="1.25.40.390">
    <property type="match status" value="1"/>
</dbReference>
<dbReference type="SUPFAM" id="SSF48452">
    <property type="entry name" value="TPR-like"/>
    <property type="match status" value="1"/>
</dbReference>
<feature type="domain" description="SusD-like N-terminal" evidence="7">
    <location>
        <begin position="22"/>
        <end position="197"/>
    </location>
</feature>
<dbReference type="InterPro" id="IPR033985">
    <property type="entry name" value="SusD-like_N"/>
</dbReference>
<evidence type="ECO:0000256" key="2">
    <source>
        <dbReference type="ARBA" id="ARBA00006275"/>
    </source>
</evidence>
<evidence type="ECO:0000313" key="8">
    <source>
        <dbReference type="EMBL" id="MCD2425390.1"/>
    </source>
</evidence>
<evidence type="ECO:0000313" key="9">
    <source>
        <dbReference type="Proteomes" id="UP001199816"/>
    </source>
</evidence>
<keyword evidence="3" id="KW-0732">Signal</keyword>
<dbReference type="Pfam" id="PF07980">
    <property type="entry name" value="SusD_RagB"/>
    <property type="match status" value="1"/>
</dbReference>
<dbReference type="Pfam" id="PF14322">
    <property type="entry name" value="SusD-like_3"/>
    <property type="match status" value="1"/>
</dbReference>
<reference evidence="8 9" key="1">
    <citation type="submission" date="2021-11" db="EMBL/GenBank/DDBJ databases">
        <title>Genomic of Niabella pedocola.</title>
        <authorList>
            <person name="Wu T."/>
        </authorList>
    </citation>
    <scope>NUCLEOTIDE SEQUENCE [LARGE SCALE GENOMIC DNA]</scope>
    <source>
        <strain evidence="8 9">JCM 31011</strain>
    </source>
</reference>
<dbReference type="InterPro" id="IPR012944">
    <property type="entry name" value="SusD_RagB_dom"/>
</dbReference>
<evidence type="ECO:0000256" key="4">
    <source>
        <dbReference type="ARBA" id="ARBA00023136"/>
    </source>
</evidence>
<protein>
    <submittedName>
        <fullName evidence="8">RagB/SusD family nutrient uptake outer membrane protein</fullName>
    </submittedName>
</protein>
<comment type="caution">
    <text evidence="8">The sequence shown here is derived from an EMBL/GenBank/DDBJ whole genome shotgun (WGS) entry which is preliminary data.</text>
</comment>
<accession>A0ABS8PWE9</accession>
<keyword evidence="9" id="KW-1185">Reference proteome</keyword>
<organism evidence="8 9">
    <name type="scientific">Niabella pedocola</name>
    <dbReference type="NCBI Taxonomy" id="1752077"/>
    <lineage>
        <taxon>Bacteria</taxon>
        <taxon>Pseudomonadati</taxon>
        <taxon>Bacteroidota</taxon>
        <taxon>Chitinophagia</taxon>
        <taxon>Chitinophagales</taxon>
        <taxon>Chitinophagaceae</taxon>
        <taxon>Niabella</taxon>
    </lineage>
</organism>
<keyword evidence="4" id="KW-0472">Membrane</keyword>
<evidence type="ECO:0000256" key="3">
    <source>
        <dbReference type="ARBA" id="ARBA00022729"/>
    </source>
</evidence>
<evidence type="ECO:0000256" key="5">
    <source>
        <dbReference type="ARBA" id="ARBA00023237"/>
    </source>
</evidence>
<proteinExistence type="inferred from homology"/>